<organism evidence="5 6">
    <name type="scientific">Cohaesibacter marisflavi</name>
    <dbReference type="NCBI Taxonomy" id="655353"/>
    <lineage>
        <taxon>Bacteria</taxon>
        <taxon>Pseudomonadati</taxon>
        <taxon>Pseudomonadota</taxon>
        <taxon>Alphaproteobacteria</taxon>
        <taxon>Hyphomicrobiales</taxon>
        <taxon>Cohaesibacteraceae</taxon>
    </lineage>
</organism>
<dbReference type="InterPro" id="IPR011711">
    <property type="entry name" value="GntR_C"/>
</dbReference>
<evidence type="ECO:0000313" key="6">
    <source>
        <dbReference type="Proteomes" id="UP000199236"/>
    </source>
</evidence>
<dbReference type="GO" id="GO:0003700">
    <property type="term" value="F:DNA-binding transcription factor activity"/>
    <property type="evidence" value="ECO:0007669"/>
    <property type="project" value="InterPro"/>
</dbReference>
<dbReference type="STRING" id="655353.SAMN04488056_102115"/>
<dbReference type="Pfam" id="PF07729">
    <property type="entry name" value="FCD"/>
    <property type="match status" value="1"/>
</dbReference>
<dbReference type="AlphaFoldDB" id="A0A1I5C5M8"/>
<dbReference type="PRINTS" id="PR00035">
    <property type="entry name" value="HTHGNTR"/>
</dbReference>
<evidence type="ECO:0000313" key="5">
    <source>
        <dbReference type="EMBL" id="SFN81951.1"/>
    </source>
</evidence>
<dbReference type="GO" id="GO:0003677">
    <property type="term" value="F:DNA binding"/>
    <property type="evidence" value="ECO:0007669"/>
    <property type="project" value="UniProtKB-KW"/>
</dbReference>
<keyword evidence="2" id="KW-0238">DNA-binding</keyword>
<evidence type="ECO:0000256" key="1">
    <source>
        <dbReference type="ARBA" id="ARBA00023015"/>
    </source>
</evidence>
<dbReference type="Proteomes" id="UP000199236">
    <property type="component" value="Unassembled WGS sequence"/>
</dbReference>
<evidence type="ECO:0000259" key="4">
    <source>
        <dbReference type="PROSITE" id="PS50949"/>
    </source>
</evidence>
<dbReference type="PANTHER" id="PTHR43537:SF5">
    <property type="entry name" value="UXU OPERON TRANSCRIPTIONAL REGULATOR"/>
    <property type="match status" value="1"/>
</dbReference>
<dbReference type="SMART" id="SM00895">
    <property type="entry name" value="FCD"/>
    <property type="match status" value="1"/>
</dbReference>
<evidence type="ECO:0000256" key="3">
    <source>
        <dbReference type="ARBA" id="ARBA00023163"/>
    </source>
</evidence>
<name>A0A1I5C5M8_9HYPH</name>
<sequence>MITDTGKRRYQEVAEALKKEMIDQSLSVGTRLRTERQIAEDFDVSRSVVREAIIMLEIEGLVSVRKGSGIYIERLPNQSEKNAIARSDIGPFELLQARQLLESNIAAFAATMVTKNDIQRMQEALDMEIQAIDSGKADYDGDEWFHRLIAESTQNGVLIDMVNDMWRLRKGNQIWDGLHARIFDESYRQQWLDDHQQILTALNRKDPGKARDAMWNHLENVRNTLLVLSDVEDPKFDGDLFKTPKVVKLNK</sequence>
<dbReference type="InterPro" id="IPR008920">
    <property type="entry name" value="TF_FadR/GntR_C"/>
</dbReference>
<dbReference type="PANTHER" id="PTHR43537">
    <property type="entry name" value="TRANSCRIPTIONAL REGULATOR, GNTR FAMILY"/>
    <property type="match status" value="1"/>
</dbReference>
<accession>A0A1I5C5M8</accession>
<dbReference type="PROSITE" id="PS50949">
    <property type="entry name" value="HTH_GNTR"/>
    <property type="match status" value="1"/>
</dbReference>
<evidence type="ECO:0000256" key="2">
    <source>
        <dbReference type="ARBA" id="ARBA00023125"/>
    </source>
</evidence>
<dbReference type="SMART" id="SM00345">
    <property type="entry name" value="HTH_GNTR"/>
    <property type="match status" value="1"/>
</dbReference>
<dbReference type="CDD" id="cd07377">
    <property type="entry name" value="WHTH_GntR"/>
    <property type="match status" value="1"/>
</dbReference>
<dbReference type="InterPro" id="IPR036388">
    <property type="entry name" value="WH-like_DNA-bd_sf"/>
</dbReference>
<dbReference type="RefSeq" id="WP_090069243.1">
    <property type="nucleotide sequence ID" value="NZ_FOVR01000002.1"/>
</dbReference>
<dbReference type="Pfam" id="PF00392">
    <property type="entry name" value="GntR"/>
    <property type="match status" value="1"/>
</dbReference>
<dbReference type="EMBL" id="FOVR01000002">
    <property type="protein sequence ID" value="SFN81951.1"/>
    <property type="molecule type" value="Genomic_DNA"/>
</dbReference>
<reference evidence="5 6" key="1">
    <citation type="submission" date="2016-10" db="EMBL/GenBank/DDBJ databases">
        <authorList>
            <person name="de Groot N.N."/>
        </authorList>
    </citation>
    <scope>NUCLEOTIDE SEQUENCE [LARGE SCALE GENOMIC DNA]</scope>
    <source>
        <strain evidence="5 6">CGMCC 1.9157</strain>
    </source>
</reference>
<dbReference type="InterPro" id="IPR036390">
    <property type="entry name" value="WH_DNA-bd_sf"/>
</dbReference>
<dbReference type="SUPFAM" id="SSF48008">
    <property type="entry name" value="GntR ligand-binding domain-like"/>
    <property type="match status" value="1"/>
</dbReference>
<dbReference type="InterPro" id="IPR000524">
    <property type="entry name" value="Tscrpt_reg_HTH_GntR"/>
</dbReference>
<dbReference type="Gene3D" id="1.20.120.530">
    <property type="entry name" value="GntR ligand-binding domain-like"/>
    <property type="match status" value="1"/>
</dbReference>
<protein>
    <submittedName>
        <fullName evidence="5">Transcriptional regulator, GntR family</fullName>
    </submittedName>
</protein>
<proteinExistence type="predicted"/>
<keyword evidence="3" id="KW-0804">Transcription</keyword>
<keyword evidence="1" id="KW-0805">Transcription regulation</keyword>
<feature type="domain" description="HTH gntR-type" evidence="4">
    <location>
        <begin position="7"/>
        <end position="75"/>
    </location>
</feature>
<dbReference type="OrthoDB" id="9812645at2"/>
<dbReference type="SUPFAM" id="SSF46785">
    <property type="entry name" value="Winged helix' DNA-binding domain"/>
    <property type="match status" value="1"/>
</dbReference>
<dbReference type="Gene3D" id="1.10.10.10">
    <property type="entry name" value="Winged helix-like DNA-binding domain superfamily/Winged helix DNA-binding domain"/>
    <property type="match status" value="1"/>
</dbReference>
<keyword evidence="6" id="KW-1185">Reference proteome</keyword>
<gene>
    <name evidence="5" type="ORF">SAMN04488056_102115</name>
</gene>